<dbReference type="GO" id="GO:0004866">
    <property type="term" value="F:endopeptidase inhibitor activity"/>
    <property type="evidence" value="ECO:0007669"/>
    <property type="project" value="InterPro"/>
</dbReference>
<dbReference type="EMBL" id="MDYQ01000303">
    <property type="protein sequence ID" value="PRP76764.1"/>
    <property type="molecule type" value="Genomic_DNA"/>
</dbReference>
<feature type="compositionally biased region" description="Basic and acidic residues" evidence="1">
    <location>
        <begin position="99"/>
        <end position="109"/>
    </location>
</feature>
<feature type="region of interest" description="Disordered" evidence="1">
    <location>
        <begin position="93"/>
        <end position="150"/>
    </location>
</feature>
<proteinExistence type="predicted"/>
<protein>
    <recommendedName>
        <fullName evidence="7">Alpha-2-macroglobulin domain-containing protein</fullName>
    </recommendedName>
</protein>
<feature type="chain" id="PRO_5015144950" description="Alpha-2-macroglobulin domain-containing protein" evidence="2">
    <location>
        <begin position="20"/>
        <end position="1975"/>
    </location>
</feature>
<dbReference type="Gene3D" id="1.50.10.20">
    <property type="match status" value="1"/>
</dbReference>
<dbReference type="Pfam" id="PF07703">
    <property type="entry name" value="A2M_BRD"/>
    <property type="match status" value="1"/>
</dbReference>
<feature type="region of interest" description="Disordered" evidence="1">
    <location>
        <begin position="1142"/>
        <end position="1165"/>
    </location>
</feature>
<reference evidence="5 6" key="1">
    <citation type="journal article" date="2018" name="Genome Biol. Evol.">
        <title>Multiple Roots of Fruiting Body Formation in Amoebozoa.</title>
        <authorList>
            <person name="Hillmann F."/>
            <person name="Forbes G."/>
            <person name="Novohradska S."/>
            <person name="Ferling I."/>
            <person name="Riege K."/>
            <person name="Groth M."/>
            <person name="Westermann M."/>
            <person name="Marz M."/>
            <person name="Spaller T."/>
            <person name="Winckler T."/>
            <person name="Schaap P."/>
            <person name="Glockner G."/>
        </authorList>
    </citation>
    <scope>NUCLEOTIDE SEQUENCE [LARGE SCALE GENOMIC DNA]</scope>
    <source>
        <strain evidence="5 6">Jena</strain>
    </source>
</reference>
<evidence type="ECO:0000259" key="3">
    <source>
        <dbReference type="SMART" id="SM01359"/>
    </source>
</evidence>
<dbReference type="Gene3D" id="2.60.40.3710">
    <property type="match status" value="1"/>
</dbReference>
<feature type="domain" description="Alpha-2-macroglobulin bait region" evidence="3">
    <location>
        <begin position="1046"/>
        <end position="1193"/>
    </location>
</feature>
<dbReference type="InterPro" id="IPR041246">
    <property type="entry name" value="Bact_MG10"/>
</dbReference>
<dbReference type="Proteomes" id="UP000241769">
    <property type="component" value="Unassembled WGS sequence"/>
</dbReference>
<evidence type="ECO:0008006" key="7">
    <source>
        <dbReference type="Google" id="ProtNLM"/>
    </source>
</evidence>
<dbReference type="SMART" id="SM01359">
    <property type="entry name" value="A2M_N_2"/>
    <property type="match status" value="1"/>
</dbReference>
<evidence type="ECO:0000259" key="4">
    <source>
        <dbReference type="SMART" id="SM01360"/>
    </source>
</evidence>
<keyword evidence="6" id="KW-1185">Reference proteome</keyword>
<dbReference type="STRING" id="1890364.A0A2P6MYI1"/>
<sequence length="1975" mass="222083">MKVLLLLLLVSTSFTSLDATSPDSETCSISASVETHHHMPTNNMRAIGIDTREEYNVKGKDPYVASIPKSESAQELEILSEEQIQAIYNRLPPLTPRINRGDEFHKRPDTPTPPTAENKIQMPFPPQGEEPQRTLTEPSKQKLKVLSSRPEGKIQSCDRVTLNFSHSLTAITDLDQLDDAAERVFTIEPRPEGRFQFEGTNTVTFTSTKPFPKATRYTVKVSPDLQTPTGIKMEGAFETSFTLPPPTLLSYHPRHESITNTTQIFNVCFDQKVDTAEFMKGLKLDYEWWKHPLGWWEQHLRFTWGERDKCVAFVVEDLPVDTPYTITFDEGIPSMEGPMLSSTRRVYASYRTYAPLKVITNEDQGYLFYQIRFNNRLDFHRDVERDVTVEPPTLVDMYGDSIEFMIHPRKTYRVKVHTSLRDVYGQNLSTPLELEVKGRPIPRLASPFTWYGGLVTLDPSSSDTSDLWSFPFFADHHEKLHVNVRRLSIEDIIAYNTEKAKVGADIFSNSLAQLETLGTSITAHEIELNGSTEGQIHQVDLKPAMRDILNHLGMAAIIIRGNKDEITSIVQMTKLSASVFPHGENATVLVRSLVDQSVVKDATVRLGGKEYKTDENGSTVIQLFSLEHLGWMSVTKVAYQWSGEDQMAMKVPMANVLSPNQKVYGVTDRGLYRPQEEVHVKCMVRDVTERGLQMPPSGTNITIIVRSPRQKEIFVSEYKTNEHGNFDFSFPLAAESDLGDHTIRRVDADGSHDEICTFSVHEFRKPEFKSSAQVTSTGPFIMNGEATVSTSASYYSGGPLSDSSVSWRISTTKSHFSPPGWGGFSFCDNKFSFHNAYEYHHDVHVEGKTDQTGEHSTKINLTGYKDELQPVRLHITALMQDINRQTLSSSTSLFVHPATLYVGIKAEKVDNVSGVPLTHLQVLARAEEDISVDYVVTNIKGEAVEGREIEILVTAEEIKNGEGEYVTINKEIQSFTKKSGNGVQTFHITTPQSGPHTIQVTVRDVQNRTQLTTTTLYVINDEQKNDERMSNQKGSHKKVAPMEEKIDVMADKPSYQVGDVAELLFKNPLFPSRGGYIIVTSTKVLPMVPITFTKNEETVKFTITEDMMPGIRVQVMSEGYSKTQQLPVWSIGSQDLSVSTETKSLTVSPSPAAESSTPGSSTKVSIQVKDHKGANVSGAEVTLIVVDESILSMSDYKIHDPLLFFYPPNIRSVTLVSSRRSIVAQRDFDPRSYQLDRSSHILGGHSAYSEGNIQRSVVRDNFNSLAAWIGSSITDDKGQVELDVKMPDTLTNYRIFALASEGRDRFGVGESEIRVSLPLALRPSIPRFCNYGDRVRLSTVVVNQTPQKREVSVVIRSDQVKFEGSSGYRLTLEPNGRTEVPFMGIINHTGKVSIQFAMSSEEMQDAVTIEIPVYTPFTSEDFATYGNTAETTVISQTIQPPSNVIPKFGRLEVTTSSTLLSSLLDSYKYLYRYPYGCSEQVASRLLSNVMIGPLLSSFAGTVDGLPSQKELEKSMQDDVDKLRQREVRGGFRFWDQGEVSHYVTVHCLHALVRYRKTLPCNKGQNGDEWSTSHLIDNVISSFPSWIASVPKDRRSYIHMYFLYVCTLHHGNSDQYYAKAAELLGDDYSEAPTELLCWALQVLHGKNAEKEKELLRVLMNRITESADKAHVRENRRLDHDVFVYLLGNDARGVGVLLETLITVSPDHHIIPKLVRGLMSGRSSRGIWANTQENCFSLLGLRAYFDKYETDVPDYKVNQWYGQTYVGTTQHEGRDTEVKSISVPMDVLLSSTGQKELVMEKKGKGRLYYRVGLTYALSNLTVDSRDRGFEISRQYVAVDDKGDVEKREDGTWKIRMGARVKVEITVKNRDPRYHVALVDNLPAGMEALNSSIKNTESIPSSEARSFCYLPYFHSDHENLRDDRLEVFSSYVYPGEKKYEFYVRATNGGVFTAPPAKVEEMYSPEVFGRSASDKLVIE</sequence>
<feature type="signal peptide" evidence="2">
    <location>
        <begin position="1"/>
        <end position="19"/>
    </location>
</feature>
<dbReference type="SUPFAM" id="SSF48239">
    <property type="entry name" value="Terpenoid cyclases/Protein prenyltransferases"/>
    <property type="match status" value="1"/>
</dbReference>
<dbReference type="Pfam" id="PF01835">
    <property type="entry name" value="MG2"/>
    <property type="match status" value="1"/>
</dbReference>
<dbReference type="PANTHER" id="PTHR40094:SF1">
    <property type="entry name" value="UBIQUITIN DOMAIN-CONTAINING PROTEIN"/>
    <property type="match status" value="1"/>
</dbReference>
<dbReference type="OrthoDB" id="20700at2759"/>
<name>A0A2P6MYI1_9EUKA</name>
<dbReference type="InterPro" id="IPR002890">
    <property type="entry name" value="MG2"/>
</dbReference>
<dbReference type="InParanoid" id="A0A2P6MYI1"/>
<dbReference type="InterPro" id="IPR011625">
    <property type="entry name" value="A2M_N_BRD"/>
</dbReference>
<dbReference type="Gene3D" id="2.60.40.1930">
    <property type="match status" value="1"/>
</dbReference>
<dbReference type="SMART" id="SM01360">
    <property type="entry name" value="A2M"/>
    <property type="match status" value="1"/>
</dbReference>
<dbReference type="SMART" id="SM01419">
    <property type="entry name" value="Thiol-ester_cl"/>
    <property type="match status" value="1"/>
</dbReference>
<feature type="domain" description="Alpha-2-macroglobulin" evidence="4">
    <location>
        <begin position="1265"/>
        <end position="1355"/>
    </location>
</feature>
<dbReference type="FunCoup" id="A0A2P6MYI1">
    <property type="interactions" value="2"/>
</dbReference>
<evidence type="ECO:0000256" key="1">
    <source>
        <dbReference type="SAM" id="MobiDB-lite"/>
    </source>
</evidence>
<dbReference type="Pfam" id="PF17973">
    <property type="entry name" value="bMG10"/>
    <property type="match status" value="1"/>
</dbReference>
<dbReference type="InterPro" id="IPR051802">
    <property type="entry name" value="YfhM-like"/>
</dbReference>
<dbReference type="Pfam" id="PF00207">
    <property type="entry name" value="A2M"/>
    <property type="match status" value="1"/>
</dbReference>
<comment type="caution">
    <text evidence="5">The sequence shown here is derived from an EMBL/GenBank/DDBJ whole genome shotgun (WGS) entry which is preliminary data.</text>
</comment>
<dbReference type="InterPro" id="IPR008930">
    <property type="entry name" value="Terpenoid_cyclase/PrenylTrfase"/>
</dbReference>
<gene>
    <name evidence="5" type="ORF">PROFUN_14889</name>
</gene>
<accession>A0A2P6MYI1</accession>
<evidence type="ECO:0000313" key="6">
    <source>
        <dbReference type="Proteomes" id="UP000241769"/>
    </source>
</evidence>
<keyword evidence="2" id="KW-0732">Signal</keyword>
<evidence type="ECO:0000256" key="2">
    <source>
        <dbReference type="SAM" id="SignalP"/>
    </source>
</evidence>
<dbReference type="InterPro" id="IPR001599">
    <property type="entry name" value="Macroglobln_a2"/>
</dbReference>
<organism evidence="5 6">
    <name type="scientific">Planoprotostelium fungivorum</name>
    <dbReference type="NCBI Taxonomy" id="1890364"/>
    <lineage>
        <taxon>Eukaryota</taxon>
        <taxon>Amoebozoa</taxon>
        <taxon>Evosea</taxon>
        <taxon>Variosea</taxon>
        <taxon>Cavosteliida</taxon>
        <taxon>Cavosteliaceae</taxon>
        <taxon>Planoprotostelium</taxon>
    </lineage>
</organism>
<dbReference type="PANTHER" id="PTHR40094">
    <property type="entry name" value="ALPHA-2-MACROGLOBULIN HOMOLOG"/>
    <property type="match status" value="1"/>
</dbReference>
<dbReference type="InterPro" id="IPR047565">
    <property type="entry name" value="Alpha-macroglob_thiol-ester_cl"/>
</dbReference>
<evidence type="ECO:0000313" key="5">
    <source>
        <dbReference type="EMBL" id="PRP76764.1"/>
    </source>
</evidence>